<feature type="transmembrane region" description="Helical" evidence="1">
    <location>
        <begin position="85"/>
        <end position="102"/>
    </location>
</feature>
<evidence type="ECO:0000256" key="1">
    <source>
        <dbReference type="SAM" id="Phobius"/>
    </source>
</evidence>
<feature type="transmembrane region" description="Helical" evidence="1">
    <location>
        <begin position="283"/>
        <end position="302"/>
    </location>
</feature>
<dbReference type="PANTHER" id="PTHR31061">
    <property type="entry name" value="LD22376P"/>
    <property type="match status" value="1"/>
</dbReference>
<dbReference type="Proteomes" id="UP000270856">
    <property type="component" value="Unassembled WGS sequence"/>
</dbReference>
<feature type="transmembrane region" description="Helical" evidence="1">
    <location>
        <begin position="194"/>
        <end position="216"/>
    </location>
</feature>
<dbReference type="Pfam" id="PF07786">
    <property type="entry name" value="HGSNAT_cat"/>
    <property type="match status" value="1"/>
</dbReference>
<keyword evidence="4" id="KW-1185">Reference proteome</keyword>
<evidence type="ECO:0000313" key="4">
    <source>
        <dbReference type="Proteomes" id="UP000270856"/>
    </source>
</evidence>
<dbReference type="OrthoDB" id="9788724at2"/>
<accession>A0A3N4PG56</accession>
<dbReference type="PANTHER" id="PTHR31061:SF24">
    <property type="entry name" value="LD22376P"/>
    <property type="match status" value="1"/>
</dbReference>
<feature type="transmembrane region" description="Helical" evidence="1">
    <location>
        <begin position="108"/>
        <end position="129"/>
    </location>
</feature>
<feature type="transmembrane region" description="Helical" evidence="1">
    <location>
        <begin position="334"/>
        <end position="355"/>
    </location>
</feature>
<reference evidence="3 4" key="1">
    <citation type="submission" date="2018-11" db="EMBL/GenBank/DDBJ databases">
        <title>Aureibaculum marinum gen. nov., sp. nov., a member of the family Flavobacteriaceae isolated from the Bohai Sea.</title>
        <authorList>
            <person name="Ji X."/>
        </authorList>
    </citation>
    <scope>NUCLEOTIDE SEQUENCE [LARGE SCALE GENOMIC DNA]</scope>
    <source>
        <strain evidence="3 4">BH-SD17</strain>
    </source>
</reference>
<comment type="caution">
    <text evidence="3">The sequence shown here is derived from an EMBL/GenBank/DDBJ whole genome shotgun (WGS) entry which is preliminary data.</text>
</comment>
<keyword evidence="1" id="KW-1133">Transmembrane helix</keyword>
<sequence>MKNRVESVDILRGLTIVAMILVNNPGSWSHIYPPLRHAQWHGLTPTDLIFPFFLVIVGISISYAYKNKENTWSTYKKITVRSLKLIGLGLFLSLFLPYWPFFKDFESLRFPGVLQRIGIVFFVSAILFLNFNWKQLLGIAITILIGYWLFLGFVPLPDGSAPTFDRAPNNWANYIDLNVLGKHMWQKDYDPEGIISTLPAIASTISGILIGKILALQELKKTMYLLTTGVALLIVGYIWSFWFPLNKAIWSSSFVLVTSGWATVILALVYYITDVKKINGGNIFKYVGTNAITIFFLSGFIAKTFYGTKIGENLNIHTWLYQTFYTSWISIDKLASLLYALTVVLFFLALGYTMYKKKIFIKV</sequence>
<proteinExistence type="predicted"/>
<keyword evidence="1" id="KW-0812">Transmembrane</keyword>
<feature type="transmembrane region" description="Helical" evidence="1">
    <location>
        <begin position="48"/>
        <end position="65"/>
    </location>
</feature>
<feature type="transmembrane region" description="Helical" evidence="1">
    <location>
        <begin position="223"/>
        <end position="242"/>
    </location>
</feature>
<evidence type="ECO:0000313" key="3">
    <source>
        <dbReference type="EMBL" id="RPD98503.1"/>
    </source>
</evidence>
<gene>
    <name evidence="3" type="ORF">EGM88_04695</name>
</gene>
<name>A0A3N4PG56_9FLAO</name>
<feature type="transmembrane region" description="Helical" evidence="1">
    <location>
        <begin position="10"/>
        <end position="28"/>
    </location>
</feature>
<dbReference type="EMBL" id="RPFJ01000006">
    <property type="protein sequence ID" value="RPD98503.1"/>
    <property type="molecule type" value="Genomic_DNA"/>
</dbReference>
<evidence type="ECO:0000259" key="2">
    <source>
        <dbReference type="Pfam" id="PF07786"/>
    </source>
</evidence>
<feature type="domain" description="Heparan-alpha-glucosaminide N-acetyltransferase catalytic" evidence="2">
    <location>
        <begin position="4"/>
        <end position="217"/>
    </location>
</feature>
<feature type="transmembrane region" description="Helical" evidence="1">
    <location>
        <begin position="136"/>
        <end position="156"/>
    </location>
</feature>
<organism evidence="3 4">
    <name type="scientific">Aureibaculum marinum</name>
    <dbReference type="NCBI Taxonomy" id="2487930"/>
    <lineage>
        <taxon>Bacteria</taxon>
        <taxon>Pseudomonadati</taxon>
        <taxon>Bacteroidota</taxon>
        <taxon>Flavobacteriia</taxon>
        <taxon>Flavobacteriales</taxon>
        <taxon>Flavobacteriaceae</taxon>
        <taxon>Aureibaculum</taxon>
    </lineage>
</organism>
<dbReference type="RefSeq" id="WP_123896819.1">
    <property type="nucleotide sequence ID" value="NZ_RPFJ01000006.1"/>
</dbReference>
<dbReference type="InterPro" id="IPR012429">
    <property type="entry name" value="HGSNAT_cat"/>
</dbReference>
<dbReference type="AlphaFoldDB" id="A0A3N4PG56"/>
<keyword evidence="1" id="KW-0472">Membrane</keyword>
<protein>
    <submittedName>
        <fullName evidence="3">DUF1624 domain-containing protein</fullName>
    </submittedName>
</protein>
<feature type="transmembrane region" description="Helical" evidence="1">
    <location>
        <begin position="248"/>
        <end position="271"/>
    </location>
</feature>